<dbReference type="RefSeq" id="WP_307405004.1">
    <property type="nucleotide sequence ID" value="NZ_JAUSUR010000001.1"/>
</dbReference>
<dbReference type="InterPro" id="IPR031329">
    <property type="entry name" value="NEUT/ALK_ceramidase_N"/>
</dbReference>
<reference evidence="3 4" key="1">
    <citation type="submission" date="2023-07" db="EMBL/GenBank/DDBJ databases">
        <title>Genomic Encyclopedia of Type Strains, Phase IV (KMG-IV): sequencing the most valuable type-strain genomes for metagenomic binning, comparative biology and taxonomic classification.</title>
        <authorList>
            <person name="Goeker M."/>
        </authorList>
    </citation>
    <scope>NUCLEOTIDE SEQUENCE [LARGE SCALE GENOMIC DNA]</scope>
    <source>
        <strain evidence="3 4">DSM 16784</strain>
    </source>
</reference>
<comment type="caution">
    <text evidence="3">The sequence shown here is derived from an EMBL/GenBank/DDBJ whole genome shotgun (WGS) entry which is preliminary data.</text>
</comment>
<organism evidence="3 4">
    <name type="scientific">Breznakia pachnodae</name>
    <dbReference type="NCBI Taxonomy" id="265178"/>
    <lineage>
        <taxon>Bacteria</taxon>
        <taxon>Bacillati</taxon>
        <taxon>Bacillota</taxon>
        <taxon>Erysipelotrichia</taxon>
        <taxon>Erysipelotrichales</taxon>
        <taxon>Erysipelotrichaceae</taxon>
        <taxon>Breznakia</taxon>
    </lineage>
</organism>
<evidence type="ECO:0000259" key="2">
    <source>
        <dbReference type="Pfam" id="PF04734"/>
    </source>
</evidence>
<dbReference type="Pfam" id="PF04734">
    <property type="entry name" value="Ceramidase_alk"/>
    <property type="match status" value="1"/>
</dbReference>
<name>A0ABU0DYG0_9FIRM</name>
<feature type="domain" description="Neutral/alkaline non-lysosomal ceramidase N-terminal" evidence="2">
    <location>
        <begin position="2"/>
        <end position="210"/>
    </location>
</feature>
<gene>
    <name evidence="3" type="ORF">J2S15_000414</name>
</gene>
<dbReference type="Proteomes" id="UP001230220">
    <property type="component" value="Unassembled WGS sequence"/>
</dbReference>
<protein>
    <recommendedName>
        <fullName evidence="2">Neutral/alkaline non-lysosomal ceramidase N-terminal domain-containing protein</fullName>
    </recommendedName>
</protein>
<accession>A0ABU0DYG0</accession>
<dbReference type="EMBL" id="JAUSUR010000001">
    <property type="protein sequence ID" value="MDQ0359683.1"/>
    <property type="molecule type" value="Genomic_DNA"/>
</dbReference>
<keyword evidence="1" id="KW-0175">Coiled coil</keyword>
<proteinExistence type="predicted"/>
<sequence>MKVGFSKVEITPDVGVPLAGYLKPRISEGVHSPLYARALVMKNWGKSYLWLSLDLIAIDHNFMVMLKDELDVRHFRFHDVEVFATHTHSGPQGTCESGAFKEVFGDYNREYLRHVVMRCMHAVKEATIDLSKFEVRVGQCDVEGVAASRHSEDVKVPNKLTTILCSRNKREDILLYHFACHPTILHDDNVDISSDFVGEVENQLTQDYQNVMFLNGSCGNISTRFTRESASKDEVVRLASILVEKICVSLQNAKPFDINKYHASHYSYDMKKKKLGTLEEAEKLLDEAKVALEKGIESGLEPQAIRLLESLYEGAKANYLLVEHDDGSLTHEVHLSIIKLNKFMVICIPAELFSTLEEQIECENCIVVNYANGYHAYFADEDAYEHGYYESHMSYYEKGESEKLIHYINKKIDEINKR</sequence>
<evidence type="ECO:0000313" key="4">
    <source>
        <dbReference type="Proteomes" id="UP001230220"/>
    </source>
</evidence>
<evidence type="ECO:0000256" key="1">
    <source>
        <dbReference type="SAM" id="Coils"/>
    </source>
</evidence>
<feature type="coiled-coil region" evidence="1">
    <location>
        <begin position="271"/>
        <end position="298"/>
    </location>
</feature>
<evidence type="ECO:0000313" key="3">
    <source>
        <dbReference type="EMBL" id="MDQ0359683.1"/>
    </source>
</evidence>
<keyword evidence="4" id="KW-1185">Reference proteome</keyword>